<reference evidence="4" key="1">
    <citation type="submission" date="2022-11" db="EMBL/GenBank/DDBJ databases">
        <title>Nonomuraea corallina sp. nov., a new species of the genus Nonomuraea isolated from sea side sediment in Thai sea.</title>
        <authorList>
            <person name="Ngamcharungchit C."/>
            <person name="Matsumoto A."/>
            <person name="Suriyachadkun C."/>
            <person name="Panbangred W."/>
            <person name="Inahashi Y."/>
            <person name="Intra B."/>
        </authorList>
    </citation>
    <scope>NUCLEOTIDE SEQUENCE</scope>
    <source>
        <strain evidence="4">MCN248</strain>
    </source>
</reference>
<dbReference type="Proteomes" id="UP001144036">
    <property type="component" value="Unassembled WGS sequence"/>
</dbReference>
<keyword evidence="2" id="KW-1133">Transmembrane helix</keyword>
<gene>
    <name evidence="4" type="ORF">OUY22_23925</name>
</gene>
<feature type="region of interest" description="Disordered" evidence="1">
    <location>
        <begin position="1"/>
        <end position="173"/>
    </location>
</feature>
<proteinExistence type="predicted"/>
<comment type="caution">
    <text evidence="4">The sequence shown here is derived from an EMBL/GenBank/DDBJ whole genome shotgun (WGS) entry which is preliminary data.</text>
</comment>
<dbReference type="RefSeq" id="WP_270157355.1">
    <property type="nucleotide sequence ID" value="NZ_JAPNNL010000108.1"/>
</dbReference>
<evidence type="ECO:0000313" key="5">
    <source>
        <dbReference type="Proteomes" id="UP001144036"/>
    </source>
</evidence>
<dbReference type="Pfam" id="PF10708">
    <property type="entry name" value="DUF2510"/>
    <property type="match status" value="1"/>
</dbReference>
<organism evidence="4 5">
    <name type="scientific">Nonomuraea corallina</name>
    <dbReference type="NCBI Taxonomy" id="2989783"/>
    <lineage>
        <taxon>Bacteria</taxon>
        <taxon>Bacillati</taxon>
        <taxon>Actinomycetota</taxon>
        <taxon>Actinomycetes</taxon>
        <taxon>Streptosporangiales</taxon>
        <taxon>Streptosporangiaceae</taxon>
        <taxon>Nonomuraea</taxon>
    </lineage>
</organism>
<dbReference type="InterPro" id="IPR018929">
    <property type="entry name" value="DUF2510"/>
</dbReference>
<sequence length="426" mass="45385">MTSQTPAGWYPDPYGSPQLRWWDGGEWTDATHPLEQSPANQGPAQQPAGPQPASGPQHRDQQPDWPSAGANPTLAYGQPPIQDRPPTSGPQQPPYGQSGPQPYGQSGPQAYGQSGPQQAYGQPGQQAFGQSGSQQSYGQSGPQAYGQPGQQPGPYGQQPPWGGPGYGPPPKRSNPTPWIIGGAVVVLVLAILVTAGVVFVNRAAEPVAAPTSTSQAPSEDPTENPTETEEPDPAPSTDPPVAGELPQPVEGRVTDPQVKVSYEIPDGWEVPASSSINSTQPGAQLWSSGVQRTSQEKFDGQNDWVGNVYTGPLSERYPYPGAVGIGLSAKAVYADFSNRFYSLQHTKKIVKDQAMKIGDRDAWLVQFELDFTEVSEEKGYEWKKENGAVVLMDRGEGERPALIFVSVPDNLGTGVVDKVVSSLRPA</sequence>
<feature type="region of interest" description="Disordered" evidence="1">
    <location>
        <begin position="207"/>
        <end position="255"/>
    </location>
</feature>
<protein>
    <submittedName>
        <fullName evidence="4">DUF2510 domain-containing protein</fullName>
    </submittedName>
</protein>
<evidence type="ECO:0000256" key="2">
    <source>
        <dbReference type="SAM" id="Phobius"/>
    </source>
</evidence>
<evidence type="ECO:0000256" key="1">
    <source>
        <dbReference type="SAM" id="MobiDB-lite"/>
    </source>
</evidence>
<evidence type="ECO:0000259" key="3">
    <source>
        <dbReference type="Pfam" id="PF10708"/>
    </source>
</evidence>
<evidence type="ECO:0000313" key="4">
    <source>
        <dbReference type="EMBL" id="MDA0636476.1"/>
    </source>
</evidence>
<feature type="domain" description="DUF2510" evidence="3">
    <location>
        <begin position="7"/>
        <end position="39"/>
    </location>
</feature>
<feature type="compositionally biased region" description="Acidic residues" evidence="1">
    <location>
        <begin position="220"/>
        <end position="232"/>
    </location>
</feature>
<accession>A0ABT4SHR8</accession>
<feature type="transmembrane region" description="Helical" evidence="2">
    <location>
        <begin position="178"/>
        <end position="200"/>
    </location>
</feature>
<name>A0ABT4SHR8_9ACTN</name>
<dbReference type="EMBL" id="JAPNNL010000108">
    <property type="protein sequence ID" value="MDA0636476.1"/>
    <property type="molecule type" value="Genomic_DNA"/>
</dbReference>
<feature type="compositionally biased region" description="Low complexity" evidence="1">
    <location>
        <begin position="94"/>
        <end position="160"/>
    </location>
</feature>
<keyword evidence="2" id="KW-0812">Transmembrane</keyword>
<keyword evidence="5" id="KW-1185">Reference proteome</keyword>
<keyword evidence="2" id="KW-0472">Membrane</keyword>
<feature type="compositionally biased region" description="Low complexity" evidence="1">
    <location>
        <begin position="36"/>
        <end position="56"/>
    </location>
</feature>